<dbReference type="PANTHER" id="PTHR18968:SF86">
    <property type="entry name" value="ACETOLACTATE SYNTHASE LARGE SUBUNIT ILVX-RELATED"/>
    <property type="match status" value="1"/>
</dbReference>
<dbReference type="RefSeq" id="WP_277830968.1">
    <property type="nucleotide sequence ID" value="NZ_JAAIVF010000001.1"/>
</dbReference>
<reference evidence="12" key="1">
    <citation type="submission" date="2022-08" db="EMBL/GenBank/DDBJ databases">
        <title>Genome analysis of Corynebacteriales strain.</title>
        <authorList>
            <person name="Lee S.D."/>
        </authorList>
    </citation>
    <scope>NUCLEOTIDE SEQUENCE</scope>
    <source>
        <strain evidence="12">D3-21</strain>
    </source>
</reference>
<evidence type="ECO:0000256" key="6">
    <source>
        <dbReference type="ARBA" id="ARBA00022827"/>
    </source>
</evidence>
<dbReference type="InterPro" id="IPR029061">
    <property type="entry name" value="THDP-binding"/>
</dbReference>
<protein>
    <recommendedName>
        <fullName evidence="4">acetolactate synthase</fullName>
        <ecNumber evidence="4">2.2.1.6</ecNumber>
    </recommendedName>
</protein>
<dbReference type="GO" id="GO:0030976">
    <property type="term" value="F:thiamine pyrophosphate binding"/>
    <property type="evidence" value="ECO:0007669"/>
    <property type="project" value="InterPro"/>
</dbReference>
<keyword evidence="8" id="KW-0028">Amino-acid biosynthesis</keyword>
<proteinExistence type="inferred from homology"/>
<dbReference type="PANTHER" id="PTHR18968">
    <property type="entry name" value="THIAMINE PYROPHOSPHATE ENZYMES"/>
    <property type="match status" value="1"/>
</dbReference>
<keyword evidence="7" id="KW-0786">Thiamine pyrophosphate</keyword>
<comment type="similarity">
    <text evidence="3">Belongs to the TPP enzyme family.</text>
</comment>
<dbReference type="Pfam" id="PF02775">
    <property type="entry name" value="TPP_enzyme_C"/>
    <property type="match status" value="1"/>
</dbReference>
<evidence type="ECO:0000256" key="8">
    <source>
        <dbReference type="ARBA" id="ARBA00023304"/>
    </source>
</evidence>
<keyword evidence="13" id="KW-1185">Reference proteome</keyword>
<evidence type="ECO:0000256" key="3">
    <source>
        <dbReference type="ARBA" id="ARBA00007812"/>
    </source>
</evidence>
<feature type="domain" description="Thiamine pyrophosphate enzyme N-terminal TPP-binding" evidence="11">
    <location>
        <begin position="3"/>
        <end position="114"/>
    </location>
</feature>
<evidence type="ECO:0000256" key="7">
    <source>
        <dbReference type="ARBA" id="ARBA00023052"/>
    </source>
</evidence>
<gene>
    <name evidence="12" type="ORF">NVS88_08160</name>
</gene>
<evidence type="ECO:0000259" key="11">
    <source>
        <dbReference type="Pfam" id="PF02776"/>
    </source>
</evidence>
<dbReference type="InterPro" id="IPR012001">
    <property type="entry name" value="Thiamin_PyroP_enz_TPP-bd_dom"/>
</dbReference>
<keyword evidence="5" id="KW-0285">Flavoprotein</keyword>
<comment type="pathway">
    <text evidence="1">Amino-acid biosynthesis; L-isoleucine biosynthesis; L-isoleucine from 2-oxobutanoate: step 1/4.</text>
</comment>
<evidence type="ECO:0000259" key="10">
    <source>
        <dbReference type="Pfam" id="PF02775"/>
    </source>
</evidence>
<dbReference type="GO" id="GO:0050660">
    <property type="term" value="F:flavin adenine dinucleotide binding"/>
    <property type="evidence" value="ECO:0007669"/>
    <property type="project" value="TreeGrafter"/>
</dbReference>
<keyword evidence="6" id="KW-0274">FAD</keyword>
<dbReference type="Gene3D" id="3.40.50.970">
    <property type="match status" value="2"/>
</dbReference>
<dbReference type="AlphaFoldDB" id="A0A9X4LZL5"/>
<accession>A0A9X4LZL5</accession>
<dbReference type="GO" id="GO:0000287">
    <property type="term" value="F:magnesium ion binding"/>
    <property type="evidence" value="ECO:0007669"/>
    <property type="project" value="UniProtKB-ARBA"/>
</dbReference>
<dbReference type="InterPro" id="IPR011766">
    <property type="entry name" value="TPP_enzyme_TPP-bd"/>
</dbReference>
<dbReference type="CDD" id="cd07035">
    <property type="entry name" value="TPP_PYR_POX_like"/>
    <property type="match status" value="1"/>
</dbReference>
<organism evidence="12 13">
    <name type="scientific">Speluncibacter jeojiensis</name>
    <dbReference type="NCBI Taxonomy" id="2710754"/>
    <lineage>
        <taxon>Bacteria</taxon>
        <taxon>Bacillati</taxon>
        <taxon>Actinomycetota</taxon>
        <taxon>Actinomycetes</taxon>
        <taxon>Mycobacteriales</taxon>
        <taxon>Speluncibacteraceae</taxon>
        <taxon>Speluncibacter</taxon>
    </lineage>
</organism>
<comment type="caution">
    <text evidence="12">The sequence shown here is derived from an EMBL/GenBank/DDBJ whole genome shotgun (WGS) entry which is preliminary data.</text>
</comment>
<name>A0A9X4LZL5_9ACTN</name>
<sequence length="518" mass="53128">MTNGAQALITTLADSGVDVCFGNPGTSEMHFVAALDAVPEMRGVLCLFEGVVTGAADGYARMAGRPAATLLHLGPGMGNGLANLHNARRAHTPVVTVIGDHATYHQKYDAPLQSEIEPLAEWTHGWVRRSASVADVGRDAADAVAAACATPGQIATLILPADISWDEGGEPAGAVAPAPAAAADAAVVADIAEVLRSGESAVLLIGGAATGIEGLSAADRIAAATGARSMVETFPARLTRGAGVPNLERLGYLAEQATYQLQGTKHLILAGTQAPVSFFAYPGKPSDLVPEGTTVHTLAGLGDDVCAALGRLADLVAHDTEPRPQAAAAPALPTGPLTPQNWVEVIGALLPENAIISDESNTSGLLLPMATAGSPRHDVLTLTGGAIGQGLPVAVGAAIARPDRPVIALQADGSAAYTISALWTMARENLDITTVILNNNAYAILRMELQRVGAATDGPKARNLLDLSRPDMDFAKIAEGFGVPAARATTAEELADQFRRALAEPGPHLIDAQVPPLF</sequence>
<dbReference type="EC" id="2.2.1.6" evidence="4"/>
<dbReference type="Proteomes" id="UP001152755">
    <property type="component" value="Unassembled WGS sequence"/>
</dbReference>
<dbReference type="NCBIfam" id="NF005760">
    <property type="entry name" value="PRK07586.1"/>
    <property type="match status" value="1"/>
</dbReference>
<evidence type="ECO:0000313" key="12">
    <source>
        <dbReference type="EMBL" id="MDG3014531.1"/>
    </source>
</evidence>
<evidence type="ECO:0000256" key="2">
    <source>
        <dbReference type="ARBA" id="ARBA00005025"/>
    </source>
</evidence>
<dbReference type="EMBL" id="JANRHA010000004">
    <property type="protein sequence ID" value="MDG3014531.1"/>
    <property type="molecule type" value="Genomic_DNA"/>
</dbReference>
<dbReference type="InterPro" id="IPR045229">
    <property type="entry name" value="TPP_enz"/>
</dbReference>
<dbReference type="GO" id="GO:0003984">
    <property type="term" value="F:acetolactate synthase activity"/>
    <property type="evidence" value="ECO:0007669"/>
    <property type="project" value="UniProtKB-EC"/>
</dbReference>
<evidence type="ECO:0000256" key="9">
    <source>
        <dbReference type="ARBA" id="ARBA00048670"/>
    </source>
</evidence>
<dbReference type="CDD" id="cd02002">
    <property type="entry name" value="TPP_BFDC"/>
    <property type="match status" value="1"/>
</dbReference>
<evidence type="ECO:0000256" key="1">
    <source>
        <dbReference type="ARBA" id="ARBA00004974"/>
    </source>
</evidence>
<dbReference type="Pfam" id="PF02776">
    <property type="entry name" value="TPP_enzyme_N"/>
    <property type="match status" value="1"/>
</dbReference>
<comment type="pathway">
    <text evidence="2">Amino-acid biosynthesis; L-valine biosynthesis; L-valine from pyruvate: step 1/4.</text>
</comment>
<dbReference type="GO" id="GO:0009082">
    <property type="term" value="P:branched-chain amino acid biosynthetic process"/>
    <property type="evidence" value="ECO:0007669"/>
    <property type="project" value="UniProtKB-KW"/>
</dbReference>
<keyword evidence="8" id="KW-0100">Branched-chain amino acid biosynthesis</keyword>
<comment type="catalytic activity">
    <reaction evidence="9">
        <text>2 pyruvate + H(+) = (2S)-2-acetolactate + CO2</text>
        <dbReference type="Rhea" id="RHEA:25249"/>
        <dbReference type="ChEBI" id="CHEBI:15361"/>
        <dbReference type="ChEBI" id="CHEBI:15378"/>
        <dbReference type="ChEBI" id="CHEBI:16526"/>
        <dbReference type="ChEBI" id="CHEBI:58476"/>
        <dbReference type="EC" id="2.2.1.6"/>
    </reaction>
</comment>
<dbReference type="SUPFAM" id="SSF52518">
    <property type="entry name" value="Thiamin diphosphate-binding fold (THDP-binding)"/>
    <property type="match status" value="2"/>
</dbReference>
<evidence type="ECO:0000256" key="5">
    <source>
        <dbReference type="ARBA" id="ARBA00022630"/>
    </source>
</evidence>
<feature type="domain" description="Thiamine pyrophosphate enzyme TPP-binding" evidence="10">
    <location>
        <begin position="375"/>
        <end position="511"/>
    </location>
</feature>
<evidence type="ECO:0000256" key="4">
    <source>
        <dbReference type="ARBA" id="ARBA00013145"/>
    </source>
</evidence>
<evidence type="ECO:0000313" key="13">
    <source>
        <dbReference type="Proteomes" id="UP001152755"/>
    </source>
</evidence>